<proteinExistence type="predicted"/>
<dbReference type="EMBL" id="CP114370">
    <property type="protein sequence ID" value="WBP84161.1"/>
    <property type="molecule type" value="Genomic_DNA"/>
</dbReference>
<dbReference type="Proteomes" id="UP001213039">
    <property type="component" value="Chromosome"/>
</dbReference>
<accession>A0ACD4PK19</accession>
<evidence type="ECO:0000313" key="1">
    <source>
        <dbReference type="EMBL" id="WBP84161.1"/>
    </source>
</evidence>
<organism evidence="1 2">
    <name type="scientific">Mycoplasmopsis edwardii</name>
    <dbReference type="NCBI Taxonomy" id="53558"/>
    <lineage>
        <taxon>Bacteria</taxon>
        <taxon>Bacillati</taxon>
        <taxon>Mycoplasmatota</taxon>
        <taxon>Mycoplasmoidales</taxon>
        <taxon>Metamycoplasmataceae</taxon>
        <taxon>Mycoplasmopsis</taxon>
    </lineage>
</organism>
<name>A0ACD4PK19_9BACT</name>
<keyword evidence="2" id="KW-1185">Reference proteome</keyword>
<reference evidence="1" key="1">
    <citation type="submission" date="2022-12" db="EMBL/GenBank/DDBJ databases">
        <authorList>
            <consortium name="Asia Pacific Centre for Animal Health"/>
            <person name="Klose S.M."/>
            <person name="Legione A.R."/>
            <person name="Monotti I."/>
            <person name="Bushell R."/>
            <person name="Marenda M.S."/>
            <person name="Sugiyama T."/>
            <person name="Browning G.F."/>
            <person name="Vaz P.K."/>
        </authorList>
    </citation>
    <scope>NUCLEOTIDE SEQUENCE</scope>
    <source>
        <strain evidence="1">Felid995</strain>
    </source>
</reference>
<protein>
    <submittedName>
        <fullName evidence="1">Thermonuclease family protein</fullName>
    </submittedName>
</protein>
<sequence length="192" mass="22633">MKWLILILLLFISIPSISCSFTFNEQNTKMQVLKVIDGDTIILKNENNKSETIRFYGIDTPETLKKNVNENELAKYENIHANIAKNYVIMRLKDNSNMIYLKRITSDQYDRTVAILYLNNKSHSLNEELITQGFARIAFIQSHSPNKMFYTKTQEMYNFHKTLIQQQESAKIKQLGIWKFKLSDIYHKLDQN</sequence>
<gene>
    <name evidence="1" type="ORF">Me_995_000119</name>
</gene>
<evidence type="ECO:0000313" key="2">
    <source>
        <dbReference type="Proteomes" id="UP001213039"/>
    </source>
</evidence>